<gene>
    <name evidence="1" type="ORF">SAMN05444410_11254</name>
</gene>
<protein>
    <submittedName>
        <fullName evidence="1">Uncharacterized protein</fullName>
    </submittedName>
</protein>
<reference evidence="1 2" key="1">
    <citation type="submission" date="2016-10" db="EMBL/GenBank/DDBJ databases">
        <authorList>
            <person name="Varghese N."/>
            <person name="Submissions S."/>
        </authorList>
    </citation>
    <scope>NUCLEOTIDE SEQUENCE [LARGE SCALE GENOMIC DNA]</scope>
    <source>
        <strain evidence="1 2">DSM 25353</strain>
    </source>
</reference>
<organism evidence="1 2">
    <name type="scientific">Hydrobacter penzbergensis</name>
    <dbReference type="NCBI Taxonomy" id="1235997"/>
    <lineage>
        <taxon>Bacteria</taxon>
        <taxon>Pseudomonadati</taxon>
        <taxon>Bacteroidota</taxon>
        <taxon>Chitinophagia</taxon>
        <taxon>Chitinophagales</taxon>
        <taxon>Chitinophagaceae</taxon>
        <taxon>Hydrobacter</taxon>
    </lineage>
</organism>
<dbReference type="EMBL" id="FNNO01000012">
    <property type="protein sequence ID" value="SDX27387.1"/>
    <property type="molecule type" value="Genomic_DNA"/>
</dbReference>
<name>A0A8X8IGL4_9BACT</name>
<comment type="caution">
    <text evidence="1">The sequence shown here is derived from an EMBL/GenBank/DDBJ whole genome shotgun (WGS) entry which is preliminary data.</text>
</comment>
<proteinExistence type="predicted"/>
<accession>A0A8X8IGL4</accession>
<evidence type="ECO:0000313" key="2">
    <source>
        <dbReference type="Proteomes" id="UP000198711"/>
    </source>
</evidence>
<dbReference type="Proteomes" id="UP000198711">
    <property type="component" value="Unassembled WGS sequence"/>
</dbReference>
<dbReference type="AlphaFoldDB" id="A0A8X8IGL4"/>
<evidence type="ECO:0000313" key="1">
    <source>
        <dbReference type="EMBL" id="SDX27387.1"/>
    </source>
</evidence>
<sequence length="260" mass="30222">MFVVWNSAQAQTALPGFTVKELTKGKTQISWINPYPSCIQLAVQRSYDSITNFRTIFSSQSPELLSNGFVDAQAMSGYKVYYRIFYVLRGGQYFFSNVKRVGDNSPDTRVQPLPNAAAMVADAIIRIYKRGELALKLPYKDFLHFRDSIINRTSDSLYTVDADSIDWRPFVAKALSWIPSPYVFTNDKGYLTVRLPDYKQHRYRIVFFEENGQEIFQIKAVKENEVVLDKASFIHSGWFQFELYEDEKLKEKNKFFLDKN</sequence>
<keyword evidence="2" id="KW-1185">Reference proteome</keyword>